<dbReference type="EMBL" id="JAHXRI010000006">
    <property type="protein sequence ID" value="MBZ1349658.1"/>
    <property type="molecule type" value="Genomic_DNA"/>
</dbReference>
<gene>
    <name evidence="3" type="ORF">KZZ10_03280</name>
</gene>
<evidence type="ECO:0000256" key="1">
    <source>
        <dbReference type="SAM" id="MobiDB-lite"/>
    </source>
</evidence>
<evidence type="ECO:0000313" key="3">
    <source>
        <dbReference type="EMBL" id="MBZ1349658.1"/>
    </source>
</evidence>
<keyword evidence="4" id="KW-1185">Reference proteome</keyword>
<keyword evidence="2" id="KW-0812">Transmembrane</keyword>
<keyword evidence="2" id="KW-1133">Transmembrane helix</keyword>
<dbReference type="AlphaFoldDB" id="A0A953N8N7"/>
<feature type="transmembrane region" description="Helical" evidence="2">
    <location>
        <begin position="12"/>
        <end position="43"/>
    </location>
</feature>
<evidence type="ECO:0000313" key="4">
    <source>
        <dbReference type="Proteomes" id="UP000739565"/>
    </source>
</evidence>
<name>A0A953N8N7_9BURK</name>
<organism evidence="3 4">
    <name type="scientific">Zwartia hollandica</name>
    <dbReference type="NCBI Taxonomy" id="324606"/>
    <lineage>
        <taxon>Bacteria</taxon>
        <taxon>Pseudomonadati</taxon>
        <taxon>Pseudomonadota</taxon>
        <taxon>Betaproteobacteria</taxon>
        <taxon>Burkholderiales</taxon>
        <taxon>Alcaligenaceae</taxon>
        <taxon>Zwartia</taxon>
    </lineage>
</organism>
<evidence type="ECO:0000256" key="2">
    <source>
        <dbReference type="SAM" id="Phobius"/>
    </source>
</evidence>
<feature type="compositionally biased region" description="Basic and acidic residues" evidence="1">
    <location>
        <begin position="76"/>
        <end position="86"/>
    </location>
</feature>
<comment type="caution">
    <text evidence="3">The sequence shown here is derived from an EMBL/GenBank/DDBJ whole genome shotgun (WGS) entry which is preliminary data.</text>
</comment>
<protein>
    <submittedName>
        <fullName evidence="3">Uncharacterized protein</fullName>
    </submittedName>
</protein>
<feature type="region of interest" description="Disordered" evidence="1">
    <location>
        <begin position="60"/>
        <end position="86"/>
    </location>
</feature>
<sequence>MIKLLRSALQTALFIVVTVLGLAMAFIFVLSTIFAIAILVIVARVRGKPFEVREYWKTRQSQRKSTPASGPFANKDVTDVEVRDIR</sequence>
<reference evidence="3" key="1">
    <citation type="submission" date="2021-07" db="EMBL/GenBank/DDBJ databases">
        <title>New genus and species of the family Alcaligenaceae.</title>
        <authorList>
            <person name="Hahn M.W."/>
        </authorList>
    </citation>
    <scope>NUCLEOTIDE SEQUENCE</scope>
    <source>
        <strain evidence="3">LF4-65</strain>
    </source>
</reference>
<proteinExistence type="predicted"/>
<accession>A0A953N8N7</accession>
<dbReference type="Proteomes" id="UP000739565">
    <property type="component" value="Unassembled WGS sequence"/>
</dbReference>
<keyword evidence="2" id="KW-0472">Membrane</keyword>